<proteinExistence type="predicted"/>
<dbReference type="Proteomes" id="UP000000547">
    <property type="component" value="Chromosome"/>
</dbReference>
<dbReference type="EMBL" id="CP000083">
    <property type="protein sequence ID" value="AAZ28768.1"/>
    <property type="molecule type" value="Genomic_DNA"/>
</dbReference>
<name>Q47YH4_COLP3</name>
<evidence type="ECO:0000313" key="1">
    <source>
        <dbReference type="EMBL" id="AAZ28768.1"/>
    </source>
</evidence>
<protein>
    <submittedName>
        <fullName evidence="1">Uncharacterized protein</fullName>
    </submittedName>
</protein>
<dbReference type="AlphaFoldDB" id="Q47YH4"/>
<organism evidence="1 2">
    <name type="scientific">Colwellia psychrerythraea (strain 34H / ATCC BAA-681)</name>
    <name type="common">Vibrio psychroerythus</name>
    <dbReference type="NCBI Taxonomy" id="167879"/>
    <lineage>
        <taxon>Bacteria</taxon>
        <taxon>Pseudomonadati</taxon>
        <taxon>Pseudomonadota</taxon>
        <taxon>Gammaproteobacteria</taxon>
        <taxon>Alteromonadales</taxon>
        <taxon>Colwelliaceae</taxon>
        <taxon>Colwellia</taxon>
    </lineage>
</organism>
<gene>
    <name evidence="1" type="ordered locus">CPS_3472</name>
</gene>
<sequence>MPIIIAESLFKNDNEDGLSVIKLIFLLCKAIFNR</sequence>
<dbReference type="STRING" id="167879.CPS_3472"/>
<dbReference type="KEGG" id="cps:CPS_3472"/>
<accession>Q47YH4</accession>
<dbReference type="HOGENOM" id="CLU_3373167_0_0_6"/>
<reference evidence="1" key="1">
    <citation type="journal article" date="2005" name="Proc. Natl. Acad. Sci. U.S.A.">
        <title>The psychrophilic lifestyle as revealed by the genome sequence of Colwellia psychrerythraea 34H through genomic and proteomic analyses.</title>
        <authorList>
            <person name="Methe B.A."/>
            <person name="Nelson K.E."/>
            <person name="Deming J.W."/>
            <person name="Momen B."/>
            <person name="Melamud E."/>
            <person name="Zhang X."/>
            <person name="Moult J."/>
            <person name="Madupu R."/>
            <person name="Nelson W.C."/>
            <person name="Dodson R.J."/>
            <person name="Brinkac L.M."/>
            <person name="Daugherty S.C."/>
            <person name="Durkin A.S."/>
            <person name="DeBoy R.T."/>
            <person name="Kolonay J.F."/>
            <person name="Sullivan S.A."/>
            <person name="Zhou L."/>
            <person name="Davidsen T.M."/>
            <person name="Wu M."/>
            <person name="Huston A.L."/>
            <person name="Lewis M."/>
            <person name="Weaver B."/>
            <person name="Weidman J.F."/>
            <person name="Khouri H."/>
            <person name="Utterback T.R."/>
            <person name="Feldblyum T.V."/>
            <person name="Fraser C.M."/>
        </authorList>
    </citation>
    <scope>NUCLEOTIDE SEQUENCE [LARGE SCALE GENOMIC DNA]</scope>
    <source>
        <strain evidence="1">34H</strain>
    </source>
</reference>
<evidence type="ECO:0000313" key="2">
    <source>
        <dbReference type="Proteomes" id="UP000000547"/>
    </source>
</evidence>